<dbReference type="OrthoDB" id="9803371at2"/>
<evidence type="ECO:0000256" key="4">
    <source>
        <dbReference type="ARBA" id="ARBA00022679"/>
    </source>
</evidence>
<dbReference type="InterPro" id="IPR020826">
    <property type="entry name" value="Transketolase_BS"/>
</dbReference>
<comment type="similarity">
    <text evidence="2 10">Belongs to the transketolase family. DXPS subfamily.</text>
</comment>
<evidence type="ECO:0000256" key="8">
    <source>
        <dbReference type="ARBA" id="ARBA00023052"/>
    </source>
</evidence>
<evidence type="ECO:0000313" key="13">
    <source>
        <dbReference type="Proteomes" id="UP000295606"/>
    </source>
</evidence>
<dbReference type="Pfam" id="PF13292">
    <property type="entry name" value="DXP_synthase_N"/>
    <property type="match status" value="2"/>
</dbReference>
<comment type="catalytic activity">
    <reaction evidence="10">
        <text>D-glyceraldehyde 3-phosphate + pyruvate + H(+) = 1-deoxy-D-xylulose 5-phosphate + CO2</text>
        <dbReference type="Rhea" id="RHEA:12605"/>
        <dbReference type="ChEBI" id="CHEBI:15361"/>
        <dbReference type="ChEBI" id="CHEBI:15378"/>
        <dbReference type="ChEBI" id="CHEBI:16526"/>
        <dbReference type="ChEBI" id="CHEBI:57792"/>
        <dbReference type="ChEBI" id="CHEBI:59776"/>
        <dbReference type="EC" id="2.2.1.7"/>
    </reaction>
</comment>
<keyword evidence="9 10" id="KW-0414">Isoprene biosynthesis</keyword>
<dbReference type="CDD" id="cd02007">
    <property type="entry name" value="TPP_DXS"/>
    <property type="match status" value="1"/>
</dbReference>
<keyword evidence="8 10" id="KW-0786">Thiamine pyrophosphate</keyword>
<dbReference type="GO" id="GO:0008661">
    <property type="term" value="F:1-deoxy-D-xylulose-5-phosphate synthase activity"/>
    <property type="evidence" value="ECO:0007669"/>
    <property type="project" value="UniProtKB-UniRule"/>
</dbReference>
<dbReference type="HAMAP" id="MF_00315">
    <property type="entry name" value="DXP_synth"/>
    <property type="match status" value="1"/>
</dbReference>
<dbReference type="GO" id="GO:0030976">
    <property type="term" value="F:thiamine pyrophosphate binding"/>
    <property type="evidence" value="ECO:0007669"/>
    <property type="project" value="UniProtKB-UniRule"/>
</dbReference>
<feature type="binding site" evidence="10">
    <location>
        <position position="173"/>
    </location>
    <ligand>
        <name>thiamine diphosphate</name>
        <dbReference type="ChEBI" id="CHEBI:58937"/>
    </ligand>
</feature>
<comment type="pathway">
    <text evidence="1 10">Metabolic intermediate biosynthesis; 1-deoxy-D-xylulose 5-phosphate biosynthesis; 1-deoxy-D-xylulose 5-phosphate from D-glyceraldehyde 3-phosphate and pyruvate: step 1/1.</text>
</comment>
<dbReference type="PANTHER" id="PTHR43322:SF5">
    <property type="entry name" value="1-DEOXY-D-XYLULOSE-5-PHOSPHATE SYNTHASE, CHLOROPLASTIC"/>
    <property type="match status" value="1"/>
</dbReference>
<comment type="cofactor">
    <cofactor evidence="10">
        <name>Mg(2+)</name>
        <dbReference type="ChEBI" id="CHEBI:18420"/>
    </cofactor>
    <text evidence="10">Binds 1 Mg(2+) ion per subunit.</text>
</comment>
<dbReference type="EC" id="2.2.1.7" evidence="10"/>
<comment type="subunit">
    <text evidence="3 10">Homodimer.</text>
</comment>
<proteinExistence type="inferred from homology"/>
<evidence type="ECO:0000256" key="3">
    <source>
        <dbReference type="ARBA" id="ARBA00011738"/>
    </source>
</evidence>
<dbReference type="GO" id="GO:0016114">
    <property type="term" value="P:terpenoid biosynthetic process"/>
    <property type="evidence" value="ECO:0007669"/>
    <property type="project" value="UniProtKB-UniRule"/>
</dbReference>
<dbReference type="SUPFAM" id="SSF52922">
    <property type="entry name" value="TK C-terminal domain-like"/>
    <property type="match status" value="1"/>
</dbReference>
<dbReference type="SMART" id="SM00861">
    <property type="entry name" value="Transket_pyr"/>
    <property type="match status" value="1"/>
</dbReference>
<dbReference type="Pfam" id="PF02780">
    <property type="entry name" value="Transketolase_C"/>
    <property type="match status" value="1"/>
</dbReference>
<feature type="domain" description="Transketolase-like pyrimidine-binding" evidence="11">
    <location>
        <begin position="282"/>
        <end position="445"/>
    </location>
</feature>
<keyword evidence="6 10" id="KW-0460">Magnesium</keyword>
<dbReference type="InterPro" id="IPR029061">
    <property type="entry name" value="THDP-binding"/>
</dbReference>
<protein>
    <recommendedName>
        <fullName evidence="10">1-deoxy-D-xylulose-5-phosphate synthase</fullName>
        <ecNumber evidence="10">2.2.1.7</ecNumber>
    </recommendedName>
    <alternativeName>
        <fullName evidence="10">1-deoxyxylulose-5-phosphate synthase</fullName>
        <shortName evidence="10">DXP synthase</shortName>
        <shortName evidence="10">DXPS</shortName>
    </alternativeName>
</protein>
<feature type="binding site" evidence="10">
    <location>
        <position position="173"/>
    </location>
    <ligand>
        <name>Mg(2+)</name>
        <dbReference type="ChEBI" id="CHEBI:18420"/>
    </ligand>
</feature>
<comment type="cofactor">
    <cofactor evidence="10">
        <name>thiamine diphosphate</name>
        <dbReference type="ChEBI" id="CHEBI:58937"/>
    </cofactor>
    <text evidence="10">Binds 1 thiamine pyrophosphate per subunit.</text>
</comment>
<evidence type="ECO:0000256" key="1">
    <source>
        <dbReference type="ARBA" id="ARBA00004980"/>
    </source>
</evidence>
<feature type="binding site" evidence="10">
    <location>
        <position position="333"/>
    </location>
    <ligand>
        <name>thiamine diphosphate</name>
        <dbReference type="ChEBI" id="CHEBI:58937"/>
    </ligand>
</feature>
<dbReference type="Gene3D" id="3.40.50.920">
    <property type="match status" value="1"/>
</dbReference>
<evidence type="ECO:0000313" key="12">
    <source>
        <dbReference type="EMBL" id="TDG10853.1"/>
    </source>
</evidence>
<dbReference type="GO" id="GO:0000287">
    <property type="term" value="F:magnesium ion binding"/>
    <property type="evidence" value="ECO:0007669"/>
    <property type="project" value="UniProtKB-UniRule"/>
</dbReference>
<organism evidence="12 13">
    <name type="scientific">Paraburkholderia guartelaensis</name>
    <dbReference type="NCBI Taxonomy" id="2546446"/>
    <lineage>
        <taxon>Bacteria</taxon>
        <taxon>Pseudomonadati</taxon>
        <taxon>Pseudomonadota</taxon>
        <taxon>Betaproteobacteria</taxon>
        <taxon>Burkholderiales</taxon>
        <taxon>Burkholderiaceae</taxon>
        <taxon>Paraburkholderia</taxon>
    </lineage>
</organism>
<dbReference type="GO" id="GO:0009228">
    <property type="term" value="P:thiamine biosynthetic process"/>
    <property type="evidence" value="ECO:0007669"/>
    <property type="project" value="UniProtKB-UniRule"/>
</dbReference>
<dbReference type="Gene3D" id="3.40.50.970">
    <property type="match status" value="2"/>
</dbReference>
<dbReference type="Pfam" id="PF02779">
    <property type="entry name" value="Transket_pyr"/>
    <property type="match status" value="1"/>
</dbReference>
<evidence type="ECO:0000256" key="7">
    <source>
        <dbReference type="ARBA" id="ARBA00022977"/>
    </source>
</evidence>
<evidence type="ECO:0000256" key="2">
    <source>
        <dbReference type="ARBA" id="ARBA00011081"/>
    </source>
</evidence>
<evidence type="ECO:0000256" key="10">
    <source>
        <dbReference type="HAMAP-Rule" id="MF_00315"/>
    </source>
</evidence>
<evidence type="ECO:0000259" key="11">
    <source>
        <dbReference type="SMART" id="SM00861"/>
    </source>
</evidence>
<dbReference type="PANTHER" id="PTHR43322">
    <property type="entry name" value="1-D-DEOXYXYLULOSE 5-PHOSPHATE SYNTHASE-RELATED"/>
    <property type="match status" value="1"/>
</dbReference>
<comment type="function">
    <text evidence="10">Catalyzes the acyloin condensation reaction between C atoms 2 and 3 of pyruvate and glyceraldehyde 3-phosphate to yield 1-deoxy-D-xylulose-5-phosphate (DXP).</text>
</comment>
<evidence type="ECO:0000256" key="9">
    <source>
        <dbReference type="ARBA" id="ARBA00023229"/>
    </source>
</evidence>
<dbReference type="InterPro" id="IPR005477">
    <property type="entry name" value="Dxylulose-5-P_synthase"/>
</dbReference>
<feature type="binding site" evidence="10">
    <location>
        <begin position="114"/>
        <end position="116"/>
    </location>
    <ligand>
        <name>thiamine diphosphate</name>
        <dbReference type="ChEBI" id="CHEBI:58937"/>
    </ligand>
</feature>
<dbReference type="UniPathway" id="UPA00064">
    <property type="reaction ID" value="UER00091"/>
</dbReference>
<dbReference type="Proteomes" id="UP000295606">
    <property type="component" value="Unassembled WGS sequence"/>
</dbReference>
<dbReference type="CDD" id="cd07033">
    <property type="entry name" value="TPP_PYR_DXS_TK_like"/>
    <property type="match status" value="1"/>
</dbReference>
<dbReference type="InterPro" id="IPR033248">
    <property type="entry name" value="Transketolase_C"/>
</dbReference>
<dbReference type="InterPro" id="IPR009014">
    <property type="entry name" value="Transketo_C/PFOR_II"/>
</dbReference>
<keyword evidence="4 10" id="KW-0808">Transferase</keyword>
<gene>
    <name evidence="10 12" type="primary">dxs</name>
    <name evidence="12" type="ORF">E1N52_00920</name>
</gene>
<sequence length="597" mass="64367">MNLLDMIDFPSNLRDLDERELQRLVDEVREFVIESVSSTGGHLASNLGVVELSVALHYVFDTPQDRLVWDVGHQCYPHKILTGRKTQMASVRKVGGMAGFPAREESPYDAFGVGHAGTSISAAVGMALGLRGRDARVVAVIGDGSLSAGMAYEALNHAGSCETLPLTIILNDNRMSISPAVGGLNDHLEALVTRWRDEENIPLSTLFETLGLDYVGPIDGHDMANLLATLRDAKTRNRPHVIHVVTKKGKGYRPAELEPVAYHGPSPFKPDTGLVRKKGGKLTYSQVFGQWLCDAAATDERIFGITPAMSEGSCLTGFERRYPDRYIDVGIAEQHAVTLAAGLAVEGMRPVVAIYSTFLQRGYDQLIHDVALQNLPVLFALDRAGIAGGDGATHLGAFDIAALRCVPNMVVMTPSDEKECYRMLNTGLAWPGPCAVRYPRATTGSEVIEQTKETLPLGRGVVCRVSGKRDSARVAFLAFGPLLSVAMEVAKEIDATVVDMRFVKPLDEDLLLTVANEHEVIVTIEEGTVLGGAGAACAERIAAEGWAVRMLRLGLPDAFVPHGDRAELLRLNGLGVSGVREAVLAFTEAVDLLDPVE</sequence>
<dbReference type="InterPro" id="IPR049557">
    <property type="entry name" value="Transketolase_CS"/>
</dbReference>
<dbReference type="InterPro" id="IPR005475">
    <property type="entry name" value="Transketolase-like_Pyr-bd"/>
</dbReference>
<feature type="binding site" evidence="10">
    <location>
        <position position="252"/>
    </location>
    <ligand>
        <name>thiamine diphosphate</name>
        <dbReference type="ChEBI" id="CHEBI:58937"/>
    </ligand>
</feature>
<dbReference type="PROSITE" id="PS00802">
    <property type="entry name" value="TRANSKETOLASE_2"/>
    <property type="match status" value="1"/>
</dbReference>
<dbReference type="GO" id="GO:0019288">
    <property type="term" value="P:isopentenyl diphosphate biosynthetic process, methylerythritol 4-phosphate pathway"/>
    <property type="evidence" value="ECO:0007669"/>
    <property type="project" value="TreeGrafter"/>
</dbReference>
<name>A0A4R5LM06_9BURK</name>
<accession>A0A4R5LM06</accession>
<comment type="caution">
    <text evidence="12">The sequence shown here is derived from an EMBL/GenBank/DDBJ whole genome shotgun (WGS) entry which is preliminary data.</text>
</comment>
<reference evidence="12 13" key="1">
    <citation type="submission" date="2019-03" db="EMBL/GenBank/DDBJ databases">
        <title>Paraburkholderia sp. isolated from native Mimosa gymnas in Guartela State Park, Brazil.</title>
        <authorList>
            <person name="Paulitsch F."/>
            <person name="Hungria M."/>
            <person name="Delamuta J.R.M."/>
            <person name="Ribeiro R.A."/>
            <person name="Dall'Agnol R."/>
            <person name="Silva J.S.B."/>
        </authorList>
    </citation>
    <scope>NUCLEOTIDE SEQUENCE [LARGE SCALE GENOMIC DNA]</scope>
    <source>
        <strain evidence="12 13">CNPSo 3008</strain>
    </source>
</reference>
<evidence type="ECO:0000256" key="6">
    <source>
        <dbReference type="ARBA" id="ARBA00022842"/>
    </source>
</evidence>
<dbReference type="AlphaFoldDB" id="A0A4R5LM06"/>
<dbReference type="NCBIfam" id="NF003933">
    <property type="entry name" value="PRK05444.2-2"/>
    <property type="match status" value="1"/>
</dbReference>
<dbReference type="NCBIfam" id="TIGR00204">
    <property type="entry name" value="dxs"/>
    <property type="match status" value="1"/>
</dbReference>
<dbReference type="FunFam" id="3.40.50.970:FF:000005">
    <property type="entry name" value="1-deoxy-D-xylulose-5-phosphate synthase"/>
    <property type="match status" value="1"/>
</dbReference>
<dbReference type="GO" id="GO:0005829">
    <property type="term" value="C:cytosol"/>
    <property type="evidence" value="ECO:0007669"/>
    <property type="project" value="TreeGrafter"/>
</dbReference>
<dbReference type="EMBL" id="SMOD01000001">
    <property type="protein sequence ID" value="TDG10853.1"/>
    <property type="molecule type" value="Genomic_DNA"/>
</dbReference>
<evidence type="ECO:0000256" key="5">
    <source>
        <dbReference type="ARBA" id="ARBA00022723"/>
    </source>
</evidence>
<feature type="binding site" evidence="10">
    <location>
        <position position="73"/>
    </location>
    <ligand>
        <name>thiamine diphosphate</name>
        <dbReference type="ChEBI" id="CHEBI:58937"/>
    </ligand>
</feature>
<dbReference type="FunFam" id="3.40.50.970:FF:000010">
    <property type="entry name" value="1-deoxy-D-xylulose-5-phosphate synthase"/>
    <property type="match status" value="1"/>
</dbReference>
<feature type="binding site" evidence="10">
    <location>
        <position position="143"/>
    </location>
    <ligand>
        <name>Mg(2+)</name>
        <dbReference type="ChEBI" id="CHEBI:18420"/>
    </ligand>
</feature>
<keyword evidence="7 10" id="KW-0784">Thiamine biosynthesis</keyword>
<dbReference type="RefSeq" id="WP_133179337.1">
    <property type="nucleotide sequence ID" value="NZ_SMOD01000001.1"/>
</dbReference>
<dbReference type="SUPFAM" id="SSF52518">
    <property type="entry name" value="Thiamin diphosphate-binding fold (THDP-binding)"/>
    <property type="match status" value="2"/>
</dbReference>
<feature type="binding site" evidence="10">
    <location>
        <begin position="144"/>
        <end position="145"/>
    </location>
    <ligand>
        <name>thiamine diphosphate</name>
        <dbReference type="ChEBI" id="CHEBI:58937"/>
    </ligand>
</feature>
<dbReference type="PROSITE" id="PS00801">
    <property type="entry name" value="TRANSKETOLASE_1"/>
    <property type="match status" value="1"/>
</dbReference>
<keyword evidence="5 10" id="KW-0479">Metal-binding</keyword>